<comment type="subcellular location">
    <subcellularLocation>
        <location evidence="1">Membrane</location>
        <topology evidence="1">Multi-pass membrane protein</topology>
    </subcellularLocation>
</comment>
<name>A0A3Q9NQQ9_BREAU</name>
<keyword evidence="5 7" id="KW-1133">Transmembrane helix</keyword>
<reference evidence="9 10" key="2">
    <citation type="submission" date="2019-01" db="EMBL/GenBank/DDBJ databases">
        <title>Comparative genomic analysis of Brevibacterium aurantiacum sheds light on its evolution and its adaptation to smear-ripened cheeses.</title>
        <authorList>
            <person name="Moineau S."/>
        </authorList>
    </citation>
    <scope>NUCLEOTIDE SEQUENCE [LARGE SCALE GENOMIC DNA]</scope>
    <source>
        <strain evidence="9 10">SMQ-1417</strain>
    </source>
</reference>
<evidence type="ECO:0000313" key="10">
    <source>
        <dbReference type="Proteomes" id="UP000283000"/>
    </source>
</evidence>
<dbReference type="EMBL" id="CP025330">
    <property type="protein sequence ID" value="AZT92944.1"/>
    <property type="molecule type" value="Genomic_DNA"/>
</dbReference>
<dbReference type="GO" id="GO:0016780">
    <property type="term" value="F:phosphotransferase activity, for other substituted phosphate groups"/>
    <property type="evidence" value="ECO:0007669"/>
    <property type="project" value="TreeGrafter"/>
</dbReference>
<organism evidence="9 10">
    <name type="scientific">Brevibacterium aurantiacum</name>
    <dbReference type="NCBI Taxonomy" id="273384"/>
    <lineage>
        <taxon>Bacteria</taxon>
        <taxon>Bacillati</taxon>
        <taxon>Actinomycetota</taxon>
        <taxon>Actinomycetes</taxon>
        <taxon>Micrococcales</taxon>
        <taxon>Brevibacteriaceae</taxon>
        <taxon>Brevibacterium</taxon>
    </lineage>
</organism>
<dbReference type="InterPro" id="IPR003362">
    <property type="entry name" value="Bact_transf"/>
</dbReference>
<feature type="domain" description="Bacterial sugar transferase" evidence="8">
    <location>
        <begin position="324"/>
        <end position="511"/>
    </location>
</feature>
<keyword evidence="4 7" id="KW-0812">Transmembrane</keyword>
<dbReference type="InterPro" id="IPR017475">
    <property type="entry name" value="EPS_sugar_tfrase"/>
</dbReference>
<dbReference type="Proteomes" id="UP000283000">
    <property type="component" value="Chromosome"/>
</dbReference>
<feature type="transmembrane region" description="Helical" evidence="7">
    <location>
        <begin position="329"/>
        <end position="350"/>
    </location>
</feature>
<evidence type="ECO:0000256" key="1">
    <source>
        <dbReference type="ARBA" id="ARBA00004141"/>
    </source>
</evidence>
<evidence type="ECO:0000256" key="2">
    <source>
        <dbReference type="ARBA" id="ARBA00006464"/>
    </source>
</evidence>
<evidence type="ECO:0000256" key="5">
    <source>
        <dbReference type="ARBA" id="ARBA00022989"/>
    </source>
</evidence>
<sequence>MRILIWNLESVQGPHLPQKSTEPVSTSGGLSLTRPASAHPKNSFASGKFAGVVIIADAVVVFIALGLTYFVRFGQSFDEVTAGKVTIPYPVVTALVWAVWMLFLCLGTKPQSPLHSAREEIPLLIRASLTAFGAIAIGSYLSALELSRAYLIVSLPVGLLLLIVSRSGIRQLIALARKHGRGLQSTLVVGLDEDVRGIVRNLRRYPEGGLRPDAVCVCDSEGFVQSSFVPGQDGGDLVPAGIHCSELTQYVNDQAYSVVIVASTIGPVAMRDLRWSLEWTRAQLLLAPGLSLVGRARLSVVSASWMSFLRVDPAEFIGVKYMLKRSFDILFSSMALVFLAPLFAVLFVVIKAEDPGPVIFRQTRIGQHGKPFTIHKLRSMYVDSELKLETLREHSFAAGPLFKLKEDPRITRIGKVLRRYSLDELPQFWTVLRGSMSVVGPRPHLLSELESFPEEGLRRLYIKPGITGLWQVNGRSDLSFEDSVQLDLLYAENWTLAGDLSVVSRTVKSMVSPTGAY</sequence>
<feature type="transmembrane region" description="Helical" evidence="7">
    <location>
        <begin position="149"/>
        <end position="169"/>
    </location>
</feature>
<gene>
    <name evidence="9" type="ORF">CXR23_07150</name>
</gene>
<evidence type="ECO:0000313" key="9">
    <source>
        <dbReference type="EMBL" id="AZT92944.1"/>
    </source>
</evidence>
<protein>
    <submittedName>
        <fullName evidence="9">Polyprenyl glycosylphosphotransferase</fullName>
    </submittedName>
</protein>
<evidence type="ECO:0000256" key="6">
    <source>
        <dbReference type="ARBA" id="ARBA00023136"/>
    </source>
</evidence>
<feature type="transmembrane region" description="Helical" evidence="7">
    <location>
        <begin position="91"/>
        <end position="109"/>
    </location>
</feature>
<keyword evidence="6 7" id="KW-0472">Membrane</keyword>
<proteinExistence type="inferred from homology"/>
<dbReference type="PANTHER" id="PTHR30576">
    <property type="entry name" value="COLANIC BIOSYNTHESIS UDP-GLUCOSE LIPID CARRIER TRANSFERASE"/>
    <property type="match status" value="1"/>
</dbReference>
<evidence type="ECO:0000256" key="3">
    <source>
        <dbReference type="ARBA" id="ARBA00022679"/>
    </source>
</evidence>
<feature type="transmembrane region" description="Helical" evidence="7">
    <location>
        <begin position="121"/>
        <end position="143"/>
    </location>
</feature>
<evidence type="ECO:0000256" key="4">
    <source>
        <dbReference type="ARBA" id="ARBA00022692"/>
    </source>
</evidence>
<dbReference type="AlphaFoldDB" id="A0A3Q9NQQ9"/>
<feature type="transmembrane region" description="Helical" evidence="7">
    <location>
        <begin position="49"/>
        <end position="71"/>
    </location>
</feature>
<dbReference type="Pfam" id="PF02397">
    <property type="entry name" value="Bac_transf"/>
    <property type="match status" value="1"/>
</dbReference>
<comment type="similarity">
    <text evidence="2">Belongs to the bacterial sugar transferase family.</text>
</comment>
<evidence type="ECO:0000256" key="7">
    <source>
        <dbReference type="SAM" id="Phobius"/>
    </source>
</evidence>
<keyword evidence="3 9" id="KW-0808">Transferase</keyword>
<dbReference type="PANTHER" id="PTHR30576:SF10">
    <property type="entry name" value="SLL5057 PROTEIN"/>
    <property type="match status" value="1"/>
</dbReference>
<evidence type="ECO:0000259" key="8">
    <source>
        <dbReference type="Pfam" id="PF02397"/>
    </source>
</evidence>
<accession>A0A3Q9NQQ9</accession>
<dbReference type="GO" id="GO:0016020">
    <property type="term" value="C:membrane"/>
    <property type="evidence" value="ECO:0007669"/>
    <property type="project" value="UniProtKB-SubCell"/>
</dbReference>
<dbReference type="NCBIfam" id="TIGR03025">
    <property type="entry name" value="EPS_sugtrans"/>
    <property type="match status" value="1"/>
</dbReference>
<reference evidence="9 10" key="1">
    <citation type="submission" date="2017-12" db="EMBL/GenBank/DDBJ databases">
        <authorList>
            <person name="Levesque S."/>
        </authorList>
    </citation>
    <scope>NUCLEOTIDE SEQUENCE [LARGE SCALE GENOMIC DNA]</scope>
    <source>
        <strain evidence="9 10">SMQ-1417</strain>
    </source>
</reference>